<dbReference type="InterPro" id="IPR056884">
    <property type="entry name" value="NPHP3-like_N"/>
</dbReference>
<comment type="caution">
    <text evidence="5">The sequence shown here is derived from an EMBL/GenBank/DDBJ whole genome shotgun (WGS) entry which is preliminary data.</text>
</comment>
<dbReference type="PANTHER" id="PTHR10039:SF5">
    <property type="entry name" value="NACHT DOMAIN-CONTAINING PROTEIN"/>
    <property type="match status" value="1"/>
</dbReference>
<evidence type="ECO:0000313" key="5">
    <source>
        <dbReference type="EMBL" id="KAF9881153.1"/>
    </source>
</evidence>
<reference evidence="5" key="2">
    <citation type="submission" date="2020-11" db="EMBL/GenBank/DDBJ databases">
        <title>Whole genome sequencing of Colletotrichum sp.</title>
        <authorList>
            <person name="Li H."/>
        </authorList>
    </citation>
    <scope>NUCLEOTIDE SEQUENCE</scope>
    <source>
        <strain evidence="5">CkLH20</strain>
    </source>
</reference>
<accession>A0A9P6ICN6</accession>
<dbReference type="RefSeq" id="XP_038750614.1">
    <property type="nucleotide sequence ID" value="XM_038884022.1"/>
</dbReference>
<dbReference type="EMBL" id="JAATWM020000003">
    <property type="protein sequence ID" value="KAF9881153.1"/>
    <property type="molecule type" value="Genomic_DNA"/>
</dbReference>
<dbReference type="InterPro" id="IPR031352">
    <property type="entry name" value="SesA"/>
</dbReference>
<protein>
    <recommendedName>
        <fullName evidence="7">Fungal N-terminal domain-containing protein</fullName>
    </recommendedName>
</protein>
<feature type="region of interest" description="Disordered" evidence="2">
    <location>
        <begin position="254"/>
        <end position="318"/>
    </location>
</feature>
<dbReference type="AlphaFoldDB" id="A0A9P6ICN6"/>
<dbReference type="GeneID" id="62157096"/>
<reference evidence="5" key="1">
    <citation type="submission" date="2020-03" db="EMBL/GenBank/DDBJ databases">
        <authorList>
            <person name="He L."/>
        </authorList>
    </citation>
    <scope>NUCLEOTIDE SEQUENCE</scope>
    <source>
        <strain evidence="5">CkLH20</strain>
    </source>
</reference>
<evidence type="ECO:0000313" key="6">
    <source>
        <dbReference type="Proteomes" id="UP000781932"/>
    </source>
</evidence>
<dbReference type="PANTHER" id="PTHR10039">
    <property type="entry name" value="AMELOGENIN"/>
    <property type="match status" value="1"/>
</dbReference>
<dbReference type="Pfam" id="PF17107">
    <property type="entry name" value="SesA"/>
    <property type="match status" value="1"/>
</dbReference>
<dbReference type="Proteomes" id="UP000781932">
    <property type="component" value="Unassembled WGS sequence"/>
</dbReference>
<keyword evidence="6" id="KW-1185">Reference proteome</keyword>
<evidence type="ECO:0000256" key="2">
    <source>
        <dbReference type="SAM" id="MobiDB-lite"/>
    </source>
</evidence>
<dbReference type="Pfam" id="PF24883">
    <property type="entry name" value="NPHP3_N"/>
    <property type="match status" value="1"/>
</dbReference>
<feature type="domain" description="Nephrocystin 3-like N-terminal" evidence="4">
    <location>
        <begin position="365"/>
        <end position="401"/>
    </location>
</feature>
<sequence length="435" mass="48322">MDPLSALGLASNIISFIDFASNLVKDAANVYQSASGLPAEVHDAVIITESLESYMARLSTATLKPGLSVHDKALASLVQDCQKTCVELQQLVRKIKSKAPGSRTESFRVAWRALRRKGKLEELEKRLDKIQSQILSQLVFMLRNEHRETHGKINSLNALEEDRASEIQHVKQEILTMIQSGTRQTQEAVSNNELEHRTVLCEIRDAISKMSTAMKFASGEKQIRDILWFPELETRFASIEKAHGSTYRWLLHDPESDSEHGSDDDSISVSPTSSGVTQEGQDQGSEDSMSISSQPGNFQANESQAWLEEPETSVTGVQSETLQGDVPASAGVLDLSTHTSVDSDQFSVKTSISVKRERVQRQVWREQFLNWLQDDNGLFYISGKPGSGKSTLMKSICQDPHSQKLLRIWANKDGKDLLYAGNGIEKSCQQPTTSQ</sequence>
<feature type="compositionally biased region" description="Polar residues" evidence="2">
    <location>
        <begin position="269"/>
        <end position="304"/>
    </location>
</feature>
<evidence type="ECO:0008006" key="7">
    <source>
        <dbReference type="Google" id="ProtNLM"/>
    </source>
</evidence>
<dbReference type="InterPro" id="IPR027417">
    <property type="entry name" value="P-loop_NTPase"/>
</dbReference>
<feature type="compositionally biased region" description="Basic and acidic residues" evidence="2">
    <location>
        <begin position="254"/>
        <end position="263"/>
    </location>
</feature>
<dbReference type="Gene3D" id="3.40.50.300">
    <property type="entry name" value="P-loop containing nucleotide triphosphate hydrolases"/>
    <property type="match status" value="1"/>
</dbReference>
<evidence type="ECO:0000259" key="4">
    <source>
        <dbReference type="Pfam" id="PF24883"/>
    </source>
</evidence>
<evidence type="ECO:0000256" key="1">
    <source>
        <dbReference type="ARBA" id="ARBA00022737"/>
    </source>
</evidence>
<dbReference type="SUPFAM" id="SSF52540">
    <property type="entry name" value="P-loop containing nucleoside triphosphate hydrolases"/>
    <property type="match status" value="1"/>
</dbReference>
<keyword evidence="1" id="KW-0677">Repeat</keyword>
<proteinExistence type="predicted"/>
<name>A0A9P6ICN6_9PEZI</name>
<evidence type="ECO:0000259" key="3">
    <source>
        <dbReference type="Pfam" id="PF17107"/>
    </source>
</evidence>
<feature type="domain" description="NACHT-NTPase and P-loop NTPases N-terminal" evidence="3">
    <location>
        <begin position="11"/>
        <end position="127"/>
    </location>
</feature>
<organism evidence="5 6">
    <name type="scientific">Colletotrichum karsti</name>
    <dbReference type="NCBI Taxonomy" id="1095194"/>
    <lineage>
        <taxon>Eukaryota</taxon>
        <taxon>Fungi</taxon>
        <taxon>Dikarya</taxon>
        <taxon>Ascomycota</taxon>
        <taxon>Pezizomycotina</taxon>
        <taxon>Sordariomycetes</taxon>
        <taxon>Hypocreomycetidae</taxon>
        <taxon>Glomerellales</taxon>
        <taxon>Glomerellaceae</taxon>
        <taxon>Colletotrichum</taxon>
        <taxon>Colletotrichum boninense species complex</taxon>
    </lineage>
</organism>
<dbReference type="OrthoDB" id="443402at2759"/>
<gene>
    <name evidence="5" type="ORF">CkaCkLH20_01303</name>
</gene>